<feature type="domain" description="Carrier" evidence="10">
    <location>
        <begin position="1449"/>
        <end position="1530"/>
    </location>
</feature>
<sequence length="1849" mass="199462">MVNDLRQRGVQLWGDGEQLRFRAPQGVLTAEHRETLVANKPAVLEFLARDQAMISVSADSAAAHEPFPLTPVQQAYLVGRDPTYPFGGVACASYLEISYAGAEPRSVEAAWNALVRRHDMLRATVHGDGYQQVAATVPYYEIPVTDIRGDEPAQVGLVLDRQRDDLLGPAGAPDTWPLFALRITRTDTACVLHVLVELLVVDAASLHMLLAELDELVHETGNERVARPAPGIGFRDYVLGVQQLRNGSRYQRDRDYWHERIDSLPAAPELPTRAAEDGSRVDADPAFDRLHHWLPGPVLAGLARNATPHDVTPSGAVLAAYAEVVGRWSRKRQFTLNLPVFNRLPAHTEIGAVLGDFTSVNLLGIDLDAQDTFAERARGIGTQLFTDLDHRLFDGVEVLSELTRRTGNPVLMPVVFTSTLGSGNPDAPPNRGRILRGLTRTPQVWLDCQVTPYDDGLMIAWDVRRDVLTGDTAAEAFTAFVELIIRLADMPAAWTEQYPVALSSGQQRCRDNYNDTAAGTAPRMLHQPIVERAETDPAAPAVIHRDTVLGFGELRRRVAATAAALREAGVRPGDRVVVLMEKGPEQVVAVLATSVAGAAYVPIAVTQPMARRRRIIDRAGATVILTQSWLGESGQTPTTARSVAVDRLTGIDTLPEVAGDPDAPAYVIYTSGSTGEPKGVVVTHRAAANTLDDIGERFALTSSDRVLGVASLAFDLSVWDIFGVLAAGGAVVLPEQDRATDPSHWLELVQQHSVTLWNSVPGQLQMLLDVLDSLPDSGASGSAGRLRSLPAPGRPSAAGPGGRAESLRLVLLSGDWIPLDLPGRMRANHPDLAVVGLGGATEAAIWSIHHPVGDIDPQWRSIPYGSPLRNQTVHVLDTALQDCPECVTGEIYIGGSGLAEGYLGDDELTAHRFIRHPRTGARLYRTGDLGRFHPDGRLEFLGREDTQVKIRGHRVELGEIESALRRHRAVADAAVVVNGRGPGVRLLGFAEIASDASAAQDLGEQAAADVLATAEKAATAAQQEVDGESFVALMQAVDEMAMLSIAAQLRSGGLFGDRDRWHDLTEIAAATGVSERQHGLLKRWLAALAEGGAVVHDPDTGRYSDLIAAGPRAVEAAWKRIDQLEEIVGYGSETLSYIRACSSRLDDLLRGALDVRELLFPAGKPGAAHAVYRTNLVARSSHRIVIDTVRELARQSPHRLRILEVGAGIAGTSTDLIPALAEFEPDYQFTDVSEYFLGEARKKFTDYPWVRYGRFDINAAAPAQGLRPNSVDIILCANVLHNSVDADEVLARLRDLLAPGGWLVFLEPTRQHNYALLVSMEFEFFSELTAFTDVRAGTGQAFFTRDQWLRQLDTAGADHVRVLPAENTPLAASGQGVFLARFKGERHTVTEEQLIEHVSALLPDHMVPDEMTLLDALPRSANGKLDRAALAGRGTAASTGDDADSAYIPPADEIEERIAQLWQEMLGVPKVGRDQNFYTLGGDSLLLSQMVGKLRDRVPEVADIEWQELLRDMLRNPTVAALAARRHRAQTPAAPAARQTAVRSLGGEPGHGNGTWVLVHGGTGTLSPYDALLPHLRQAHPGPLLGLEVADPAKYLDLPADTVITRQAADYAKELVEHDRRFRIIGYSVGGLLAAEVARNLTEAGAAVDELTVIGSYQPPAVHDELVTEYVFAQSLGIAPATVGFPADAEEFEAALRTILARTPDRVPAGALAGLNGEAATLAPKLRALAAVPRADRVAALYTAATSGTGPYRSGDLMLEEFGRQFDIFAHNLRAMGAHRAEPYFGPIRVLSNSGTATLMGTRAEVDRFWSRIGLGALVISDIPGDHLTSMSATHAAEVAAQIIAPLPA</sequence>
<dbReference type="InterPro" id="IPR013217">
    <property type="entry name" value="Methyltransf_12"/>
</dbReference>
<dbReference type="Gene3D" id="1.10.10.1830">
    <property type="entry name" value="Non-ribosomal peptide synthase, adenylation domain"/>
    <property type="match status" value="1"/>
</dbReference>
<evidence type="ECO:0000256" key="5">
    <source>
        <dbReference type="ARBA" id="ARBA00022450"/>
    </source>
</evidence>
<dbReference type="SUPFAM" id="SSF56801">
    <property type="entry name" value="Acetyl-CoA synthetase-like"/>
    <property type="match status" value="1"/>
</dbReference>
<dbReference type="InterPro" id="IPR010071">
    <property type="entry name" value="AA_adenyl_dom"/>
</dbReference>
<name>A0A846YN95_9NOCA</name>
<dbReference type="FunFam" id="3.40.50.12780:FF:000012">
    <property type="entry name" value="Non-ribosomal peptide synthetase"/>
    <property type="match status" value="1"/>
</dbReference>
<evidence type="ECO:0000256" key="8">
    <source>
        <dbReference type="ARBA" id="ARBA00033440"/>
    </source>
</evidence>
<protein>
    <recommendedName>
        <fullName evidence="4">Phenyloxazoline synthase MbtB</fullName>
    </recommendedName>
    <alternativeName>
        <fullName evidence="8">Mycobactin synthetase protein B</fullName>
    </alternativeName>
</protein>
<comment type="cofactor">
    <cofactor evidence="1">
        <name>pantetheine 4'-phosphate</name>
        <dbReference type="ChEBI" id="CHEBI:47942"/>
    </cofactor>
</comment>
<proteinExistence type="inferred from homology"/>
<dbReference type="FunFam" id="3.30.559.30:FF:000006">
    <property type="entry name" value="Yersiniabactin polyketide/non-ribosomal peptide synthetase"/>
    <property type="match status" value="1"/>
</dbReference>
<comment type="pathway">
    <text evidence="2">Siderophore biosynthesis; mycobactin biosynthesis.</text>
</comment>
<evidence type="ECO:0000256" key="1">
    <source>
        <dbReference type="ARBA" id="ARBA00001957"/>
    </source>
</evidence>
<dbReference type="SUPFAM" id="SSF52777">
    <property type="entry name" value="CoA-dependent acyltransferases"/>
    <property type="match status" value="2"/>
</dbReference>
<evidence type="ECO:0000256" key="6">
    <source>
        <dbReference type="ARBA" id="ARBA00022553"/>
    </source>
</evidence>
<comment type="caution">
    <text evidence="11">The sequence shown here is derived from an EMBL/GenBank/DDBJ whole genome shotgun (WGS) entry which is preliminary data.</text>
</comment>
<evidence type="ECO:0000256" key="7">
    <source>
        <dbReference type="ARBA" id="ARBA00022598"/>
    </source>
</evidence>
<dbReference type="Gene3D" id="3.40.50.150">
    <property type="entry name" value="Vaccinia Virus protein VP39"/>
    <property type="match status" value="1"/>
</dbReference>
<keyword evidence="12" id="KW-1185">Reference proteome</keyword>
<dbReference type="Gene3D" id="3.40.50.1820">
    <property type="entry name" value="alpha/beta hydrolase"/>
    <property type="match status" value="1"/>
</dbReference>
<evidence type="ECO:0000256" key="9">
    <source>
        <dbReference type="SAM" id="MobiDB-lite"/>
    </source>
</evidence>
<dbReference type="GO" id="GO:0005737">
    <property type="term" value="C:cytoplasm"/>
    <property type="evidence" value="ECO:0007669"/>
    <property type="project" value="TreeGrafter"/>
</dbReference>
<dbReference type="GO" id="GO:0031177">
    <property type="term" value="F:phosphopantetheine binding"/>
    <property type="evidence" value="ECO:0007669"/>
    <property type="project" value="TreeGrafter"/>
</dbReference>
<dbReference type="Pfam" id="PF08242">
    <property type="entry name" value="Methyltransf_12"/>
    <property type="match status" value="1"/>
</dbReference>
<dbReference type="Pfam" id="PF00550">
    <property type="entry name" value="PP-binding"/>
    <property type="match status" value="1"/>
</dbReference>
<dbReference type="SUPFAM" id="SSF53474">
    <property type="entry name" value="alpha/beta-Hydrolases"/>
    <property type="match status" value="1"/>
</dbReference>
<reference evidence="11 12" key="1">
    <citation type="submission" date="2020-04" db="EMBL/GenBank/DDBJ databases">
        <title>MicrobeNet Type strains.</title>
        <authorList>
            <person name="Nicholson A.C."/>
        </authorList>
    </citation>
    <scope>NUCLEOTIDE SEQUENCE [LARGE SCALE GENOMIC DNA]</scope>
    <source>
        <strain evidence="11 12">JCM 3332</strain>
    </source>
</reference>
<dbReference type="GO" id="GO:0000036">
    <property type="term" value="F:acyl carrier activity"/>
    <property type="evidence" value="ECO:0007669"/>
    <property type="project" value="TreeGrafter"/>
</dbReference>
<gene>
    <name evidence="11" type="ORF">HGA15_23300</name>
</gene>
<evidence type="ECO:0000256" key="3">
    <source>
        <dbReference type="ARBA" id="ARBA00007380"/>
    </source>
</evidence>
<dbReference type="InterPro" id="IPR020845">
    <property type="entry name" value="AMP-binding_CS"/>
</dbReference>
<dbReference type="InterPro" id="IPR029063">
    <property type="entry name" value="SAM-dependent_MTases_sf"/>
</dbReference>
<dbReference type="PANTHER" id="PTHR45527:SF10">
    <property type="entry name" value="PYOCHELIN SYNTHASE PCHF"/>
    <property type="match status" value="1"/>
</dbReference>
<dbReference type="Gene3D" id="1.10.1200.10">
    <property type="entry name" value="ACP-like"/>
    <property type="match status" value="1"/>
</dbReference>
<keyword evidence="5" id="KW-0596">Phosphopantetheine</keyword>
<dbReference type="InterPro" id="IPR041464">
    <property type="entry name" value="TubC_N"/>
</dbReference>
<dbReference type="InterPro" id="IPR045851">
    <property type="entry name" value="AMP-bd_C_sf"/>
</dbReference>
<dbReference type="Gene3D" id="3.40.50.980">
    <property type="match status" value="2"/>
</dbReference>
<dbReference type="PROSITE" id="PS00455">
    <property type="entry name" value="AMP_BINDING"/>
    <property type="match status" value="1"/>
</dbReference>
<dbReference type="Gene3D" id="3.30.559.10">
    <property type="entry name" value="Chloramphenicol acetyltransferase-like domain"/>
    <property type="match status" value="1"/>
</dbReference>
<dbReference type="InterPro" id="IPR057737">
    <property type="entry name" value="Condensation_MtbB-like"/>
</dbReference>
<dbReference type="Pfam" id="PF00975">
    <property type="entry name" value="Thioesterase"/>
    <property type="match status" value="1"/>
</dbReference>
<dbReference type="NCBIfam" id="TIGR01733">
    <property type="entry name" value="AA-adenyl-dom"/>
    <property type="match status" value="1"/>
</dbReference>
<dbReference type="Proteomes" id="UP000570678">
    <property type="component" value="Unassembled WGS sequence"/>
</dbReference>
<dbReference type="InterPro" id="IPR001031">
    <property type="entry name" value="Thioesterase"/>
</dbReference>
<evidence type="ECO:0000313" key="11">
    <source>
        <dbReference type="EMBL" id="NKY59024.1"/>
    </source>
</evidence>
<dbReference type="InterPro" id="IPR023213">
    <property type="entry name" value="CAT-like_dom_sf"/>
</dbReference>
<dbReference type="Gene3D" id="3.30.300.30">
    <property type="match status" value="2"/>
</dbReference>
<keyword evidence="7" id="KW-0436">Ligase</keyword>
<comment type="similarity">
    <text evidence="3">Belongs to the ATP-dependent AMP-binding enzyme family. MbtB subfamily.</text>
</comment>
<dbReference type="GO" id="GO:0009403">
    <property type="term" value="P:toxin biosynthetic process"/>
    <property type="evidence" value="ECO:0007669"/>
    <property type="project" value="UniProtKB-ARBA"/>
</dbReference>
<dbReference type="SUPFAM" id="SSF53335">
    <property type="entry name" value="S-adenosyl-L-methionine-dependent methyltransferases"/>
    <property type="match status" value="1"/>
</dbReference>
<feature type="region of interest" description="Disordered" evidence="9">
    <location>
        <begin position="779"/>
        <end position="802"/>
    </location>
</feature>
<dbReference type="InterPro" id="IPR001242">
    <property type="entry name" value="Condensation_dom"/>
</dbReference>
<dbReference type="InterPro" id="IPR036736">
    <property type="entry name" value="ACP-like_sf"/>
</dbReference>
<dbReference type="CDD" id="cd02440">
    <property type="entry name" value="AdoMet_MTases"/>
    <property type="match status" value="1"/>
</dbReference>
<dbReference type="Pfam" id="PF00501">
    <property type="entry name" value="AMP-binding"/>
    <property type="match status" value="1"/>
</dbReference>
<dbReference type="GO" id="GO:0043041">
    <property type="term" value="P:amino acid activation for nonribosomal peptide biosynthetic process"/>
    <property type="evidence" value="ECO:0007669"/>
    <property type="project" value="TreeGrafter"/>
</dbReference>
<dbReference type="PROSITE" id="PS50075">
    <property type="entry name" value="CARRIER"/>
    <property type="match status" value="1"/>
</dbReference>
<feature type="compositionally biased region" description="Low complexity" evidence="9">
    <location>
        <begin position="779"/>
        <end position="798"/>
    </location>
</feature>
<dbReference type="GO" id="GO:0016874">
    <property type="term" value="F:ligase activity"/>
    <property type="evidence" value="ECO:0007669"/>
    <property type="project" value="UniProtKB-KW"/>
</dbReference>
<dbReference type="PANTHER" id="PTHR45527">
    <property type="entry name" value="NONRIBOSOMAL PEPTIDE SYNTHETASE"/>
    <property type="match status" value="1"/>
</dbReference>
<dbReference type="Gene3D" id="2.30.38.10">
    <property type="entry name" value="Luciferase, Domain 3"/>
    <property type="match status" value="1"/>
</dbReference>
<evidence type="ECO:0000256" key="4">
    <source>
        <dbReference type="ARBA" id="ARBA00016743"/>
    </source>
</evidence>
<dbReference type="InterPro" id="IPR044894">
    <property type="entry name" value="TubC_N_sf"/>
</dbReference>
<dbReference type="Pfam" id="PF00668">
    <property type="entry name" value="Condensation"/>
    <property type="match status" value="1"/>
</dbReference>
<dbReference type="Pfam" id="PF18563">
    <property type="entry name" value="TubC_N"/>
    <property type="match status" value="1"/>
</dbReference>
<dbReference type="UniPathway" id="UPA00011"/>
<accession>A0A846YN95</accession>
<dbReference type="FunFam" id="1.10.1200.10:FF:000016">
    <property type="entry name" value="Non-ribosomal peptide synthase"/>
    <property type="match status" value="1"/>
</dbReference>
<dbReference type="InterPro" id="IPR029058">
    <property type="entry name" value="AB_hydrolase_fold"/>
</dbReference>
<dbReference type="EMBL" id="JAAXOT010000013">
    <property type="protein sequence ID" value="NKY59024.1"/>
    <property type="molecule type" value="Genomic_DNA"/>
</dbReference>
<evidence type="ECO:0000259" key="10">
    <source>
        <dbReference type="PROSITE" id="PS50075"/>
    </source>
</evidence>
<dbReference type="InterPro" id="IPR009081">
    <property type="entry name" value="PP-bd_ACP"/>
</dbReference>
<dbReference type="FunFam" id="3.30.559.10:FF:000023">
    <property type="entry name" value="Non-ribosomal peptide synthetase"/>
    <property type="match status" value="1"/>
</dbReference>
<keyword evidence="6" id="KW-0597">Phosphoprotein</keyword>
<dbReference type="Gene3D" id="3.30.559.30">
    <property type="entry name" value="Nonribosomal peptide synthetase, condensation domain"/>
    <property type="match status" value="1"/>
</dbReference>
<dbReference type="InterPro" id="IPR000873">
    <property type="entry name" value="AMP-dep_synth/lig_dom"/>
</dbReference>
<evidence type="ECO:0000313" key="12">
    <source>
        <dbReference type="Proteomes" id="UP000570678"/>
    </source>
</evidence>
<dbReference type="SUPFAM" id="SSF47336">
    <property type="entry name" value="ACP-like"/>
    <property type="match status" value="1"/>
</dbReference>
<evidence type="ECO:0000256" key="2">
    <source>
        <dbReference type="ARBA" id="ARBA00005102"/>
    </source>
</evidence>
<organism evidence="11 12">
    <name type="scientific">Nocardia flavorosea</name>
    <dbReference type="NCBI Taxonomy" id="53429"/>
    <lineage>
        <taxon>Bacteria</taxon>
        <taxon>Bacillati</taxon>
        <taxon>Actinomycetota</taxon>
        <taxon>Actinomycetes</taxon>
        <taxon>Mycobacteriales</taxon>
        <taxon>Nocardiaceae</taxon>
        <taxon>Nocardia</taxon>
    </lineage>
</organism>
<dbReference type="CDD" id="cd19535">
    <property type="entry name" value="Cyc_NRPS"/>
    <property type="match status" value="1"/>
</dbReference>